<dbReference type="SUPFAM" id="SSF51735">
    <property type="entry name" value="NAD(P)-binding Rossmann-fold domains"/>
    <property type="match status" value="1"/>
</dbReference>
<dbReference type="EMBL" id="CAJVPI010002071">
    <property type="protein sequence ID" value="CAG8634900.1"/>
    <property type="molecule type" value="Genomic_DNA"/>
</dbReference>
<proteinExistence type="inferred from homology"/>
<dbReference type="Pfam" id="PF00106">
    <property type="entry name" value="adh_short"/>
    <property type="match status" value="1"/>
</dbReference>
<keyword evidence="3" id="KW-0560">Oxidoreductase</keyword>
<evidence type="ECO:0000313" key="5">
    <source>
        <dbReference type="EMBL" id="CAG8634900.1"/>
    </source>
</evidence>
<dbReference type="PRINTS" id="PR00080">
    <property type="entry name" value="SDRFAMILY"/>
</dbReference>
<sequence length="299" mass="32995">NKGIGRAIVRNLAIEYTKSIYPQTTPKLVIYLTSRDVSKGVAALAEVTGELKNKEVLEAEGGAAEIRFGILDVTDSTSVKNFKETIRNVCGEVDILINNAALGTEFQGEPFSYEVVEKTLKTNYFGLKKMTESFLPIIKNPGGRIINLSSGLGRLTVLPSESLRNQFSSQDLTKEQLDRLVNKFQDDVRAGVYAEEGWPTSGMNNAFNIFYNQGSIAYNVSKAAVIAYTKVLARRLDKEGIKVNTHVVDPGWVRTDMGGPNASISADQGAETPVYLALTKDRDIEINGQFWHRKKPVAW</sequence>
<dbReference type="Proteomes" id="UP000789739">
    <property type="component" value="Unassembled WGS sequence"/>
</dbReference>
<dbReference type="AlphaFoldDB" id="A0A9N9DE36"/>
<dbReference type="Pfam" id="PF13561">
    <property type="entry name" value="adh_short_C2"/>
    <property type="match status" value="1"/>
</dbReference>
<keyword evidence="2" id="KW-0521">NADP</keyword>
<comment type="caution">
    <text evidence="5">The sequence shown here is derived from an EMBL/GenBank/DDBJ whole genome shotgun (WGS) entry which is preliminary data.</text>
</comment>
<evidence type="ECO:0000313" key="6">
    <source>
        <dbReference type="Proteomes" id="UP000789739"/>
    </source>
</evidence>
<name>A0A9N9DE36_9GLOM</name>
<evidence type="ECO:0000256" key="4">
    <source>
        <dbReference type="RuleBase" id="RU000363"/>
    </source>
</evidence>
<evidence type="ECO:0000256" key="3">
    <source>
        <dbReference type="ARBA" id="ARBA00023002"/>
    </source>
</evidence>
<comment type="similarity">
    <text evidence="1 4">Belongs to the short-chain dehydrogenases/reductases (SDR) family.</text>
</comment>
<protein>
    <submittedName>
        <fullName evidence="5">492_t:CDS:1</fullName>
    </submittedName>
</protein>
<dbReference type="PROSITE" id="PS00061">
    <property type="entry name" value="ADH_SHORT"/>
    <property type="match status" value="1"/>
</dbReference>
<reference evidence="5" key="1">
    <citation type="submission" date="2021-06" db="EMBL/GenBank/DDBJ databases">
        <authorList>
            <person name="Kallberg Y."/>
            <person name="Tangrot J."/>
            <person name="Rosling A."/>
        </authorList>
    </citation>
    <scope>NUCLEOTIDE SEQUENCE</scope>
    <source>
        <strain evidence="5">BR232B</strain>
    </source>
</reference>
<feature type="non-terminal residue" evidence="5">
    <location>
        <position position="299"/>
    </location>
</feature>
<dbReference type="InterPro" id="IPR036291">
    <property type="entry name" value="NAD(P)-bd_dom_sf"/>
</dbReference>
<dbReference type="OrthoDB" id="9876299at2759"/>
<dbReference type="GO" id="GO:0016491">
    <property type="term" value="F:oxidoreductase activity"/>
    <property type="evidence" value="ECO:0007669"/>
    <property type="project" value="UniProtKB-KW"/>
</dbReference>
<accession>A0A9N9DE36</accession>
<dbReference type="PANTHER" id="PTHR43963">
    <property type="entry name" value="CARBONYL REDUCTASE 1-RELATED"/>
    <property type="match status" value="1"/>
</dbReference>
<dbReference type="PRINTS" id="PR00081">
    <property type="entry name" value="GDHRDH"/>
</dbReference>
<gene>
    <name evidence="5" type="ORF">PBRASI_LOCUS9452</name>
</gene>
<organism evidence="5 6">
    <name type="scientific">Paraglomus brasilianum</name>
    <dbReference type="NCBI Taxonomy" id="144538"/>
    <lineage>
        <taxon>Eukaryota</taxon>
        <taxon>Fungi</taxon>
        <taxon>Fungi incertae sedis</taxon>
        <taxon>Mucoromycota</taxon>
        <taxon>Glomeromycotina</taxon>
        <taxon>Glomeromycetes</taxon>
        <taxon>Paraglomerales</taxon>
        <taxon>Paraglomeraceae</taxon>
        <taxon>Paraglomus</taxon>
    </lineage>
</organism>
<dbReference type="InterPro" id="IPR020904">
    <property type="entry name" value="Sc_DH/Rdtase_CS"/>
</dbReference>
<dbReference type="InterPro" id="IPR002347">
    <property type="entry name" value="SDR_fam"/>
</dbReference>
<keyword evidence="6" id="KW-1185">Reference proteome</keyword>
<evidence type="ECO:0000256" key="1">
    <source>
        <dbReference type="ARBA" id="ARBA00006484"/>
    </source>
</evidence>
<evidence type="ECO:0000256" key="2">
    <source>
        <dbReference type="ARBA" id="ARBA00022857"/>
    </source>
</evidence>
<dbReference type="PANTHER" id="PTHR43963:SF6">
    <property type="entry name" value="CHAIN DEHYDROGENASE FAMILY PROTEIN, PUTATIVE (AFU_ORTHOLOGUE AFUA_3G15350)-RELATED"/>
    <property type="match status" value="1"/>
</dbReference>
<dbReference type="Gene3D" id="3.40.50.720">
    <property type="entry name" value="NAD(P)-binding Rossmann-like Domain"/>
    <property type="match status" value="1"/>
</dbReference>